<evidence type="ECO:0000256" key="1">
    <source>
        <dbReference type="SAM" id="Phobius"/>
    </source>
</evidence>
<dbReference type="Gramene" id="mRNA:HanXRQr2_Chr10g0423681">
    <property type="protein sequence ID" value="mRNA:HanXRQr2_Chr10g0423681"/>
    <property type="gene ID" value="HanXRQr2_Chr10g0423681"/>
</dbReference>
<dbReference type="Proteomes" id="UP000215914">
    <property type="component" value="Chromosome 10"/>
</dbReference>
<accession>A0A251TGT0</accession>
<dbReference type="STRING" id="4232.A0A251TGT0"/>
<reference evidence="2 4" key="1">
    <citation type="journal article" date="2017" name="Nature">
        <title>The sunflower genome provides insights into oil metabolism, flowering and Asterid evolution.</title>
        <authorList>
            <person name="Badouin H."/>
            <person name="Gouzy J."/>
            <person name="Grassa C.J."/>
            <person name="Murat F."/>
            <person name="Staton S.E."/>
            <person name="Cottret L."/>
            <person name="Lelandais-Briere C."/>
            <person name="Owens G.L."/>
            <person name="Carrere S."/>
            <person name="Mayjonade B."/>
            <person name="Legrand L."/>
            <person name="Gill N."/>
            <person name="Kane N.C."/>
            <person name="Bowers J.E."/>
            <person name="Hubner S."/>
            <person name="Bellec A."/>
            <person name="Berard A."/>
            <person name="Berges H."/>
            <person name="Blanchet N."/>
            <person name="Boniface M.C."/>
            <person name="Brunel D."/>
            <person name="Catrice O."/>
            <person name="Chaidir N."/>
            <person name="Claudel C."/>
            <person name="Donnadieu C."/>
            <person name="Faraut T."/>
            <person name="Fievet G."/>
            <person name="Helmstetter N."/>
            <person name="King M."/>
            <person name="Knapp S.J."/>
            <person name="Lai Z."/>
            <person name="Le Paslier M.C."/>
            <person name="Lippi Y."/>
            <person name="Lorenzon L."/>
            <person name="Mandel J.R."/>
            <person name="Marage G."/>
            <person name="Marchand G."/>
            <person name="Marquand E."/>
            <person name="Bret-Mestries E."/>
            <person name="Morien E."/>
            <person name="Nambeesan S."/>
            <person name="Nguyen T."/>
            <person name="Pegot-Espagnet P."/>
            <person name="Pouilly N."/>
            <person name="Raftis F."/>
            <person name="Sallet E."/>
            <person name="Schiex T."/>
            <person name="Thomas J."/>
            <person name="Vandecasteele C."/>
            <person name="Vares D."/>
            <person name="Vear F."/>
            <person name="Vautrin S."/>
            <person name="Crespi M."/>
            <person name="Mangin B."/>
            <person name="Burke J.M."/>
            <person name="Salse J."/>
            <person name="Munos S."/>
            <person name="Vincourt P."/>
            <person name="Rieseberg L.H."/>
            <person name="Langlade N.B."/>
        </authorList>
    </citation>
    <scope>NUCLEOTIDE SEQUENCE [LARGE SCALE GENOMIC DNA]</scope>
    <source>
        <strain evidence="4">cv. SF193</strain>
        <tissue evidence="2">Leaves</tissue>
    </source>
</reference>
<dbReference type="EC" id="1.17.4.1" evidence="2"/>
<dbReference type="EMBL" id="CM007899">
    <property type="protein sequence ID" value="OTG09943.1"/>
    <property type="molecule type" value="Genomic_DNA"/>
</dbReference>
<dbReference type="GO" id="GO:0004748">
    <property type="term" value="F:ribonucleoside-diphosphate reductase activity, thioredoxin disulfide as acceptor"/>
    <property type="evidence" value="ECO:0007669"/>
    <property type="project" value="UniProtKB-EC"/>
</dbReference>
<keyword evidence="1" id="KW-1133">Transmembrane helix</keyword>
<keyword evidence="2" id="KW-0560">Oxidoreductase</keyword>
<keyword evidence="4" id="KW-1185">Reference proteome</keyword>
<organism evidence="3 4">
    <name type="scientific">Helianthus annuus</name>
    <name type="common">Common sunflower</name>
    <dbReference type="NCBI Taxonomy" id="4232"/>
    <lineage>
        <taxon>Eukaryota</taxon>
        <taxon>Viridiplantae</taxon>
        <taxon>Streptophyta</taxon>
        <taxon>Embryophyta</taxon>
        <taxon>Tracheophyta</taxon>
        <taxon>Spermatophyta</taxon>
        <taxon>Magnoliopsida</taxon>
        <taxon>eudicotyledons</taxon>
        <taxon>Gunneridae</taxon>
        <taxon>Pentapetalae</taxon>
        <taxon>asterids</taxon>
        <taxon>campanulids</taxon>
        <taxon>Asterales</taxon>
        <taxon>Asteraceae</taxon>
        <taxon>Asteroideae</taxon>
        <taxon>Heliantheae alliance</taxon>
        <taxon>Heliantheae</taxon>
        <taxon>Helianthus</taxon>
    </lineage>
</organism>
<dbReference type="InParanoid" id="A0A251TGT0"/>
<feature type="transmembrane region" description="Helical" evidence="1">
    <location>
        <begin position="25"/>
        <end position="49"/>
    </location>
</feature>
<keyword evidence="1" id="KW-0472">Membrane</keyword>
<protein>
    <submittedName>
        <fullName evidence="2">Ribonucleoside-diphosphate reductase</fullName>
        <ecNumber evidence="2">1.17.4.1</ecNumber>
    </submittedName>
</protein>
<sequence length="72" mass="8908">MDQPNYNKLTSLHFHVWLKGLKTGMYFLLIYRPQLMHISSLLILPFSTYKNERQRRMEMKMKTQKCQRWCVR</sequence>
<dbReference type="AlphaFoldDB" id="A0A251TGT0"/>
<reference evidence="2" key="3">
    <citation type="submission" date="2020-06" db="EMBL/GenBank/DDBJ databases">
        <title>Helianthus annuus Genome sequencing and assembly Release 2.</title>
        <authorList>
            <person name="Gouzy J."/>
            <person name="Langlade N."/>
            <person name="Munos S."/>
        </authorList>
    </citation>
    <scope>NUCLEOTIDE SEQUENCE</scope>
    <source>
        <tissue evidence="2">Leaves</tissue>
    </source>
</reference>
<keyword evidence="1" id="KW-0812">Transmembrane</keyword>
<proteinExistence type="predicted"/>
<reference evidence="3" key="2">
    <citation type="submission" date="2017-02" db="EMBL/GenBank/DDBJ databases">
        <title>Sunflower complete genome.</title>
        <authorList>
            <person name="Langlade N."/>
            <person name="Munos S."/>
        </authorList>
    </citation>
    <scope>NUCLEOTIDE SEQUENCE [LARGE SCALE GENOMIC DNA]</scope>
    <source>
        <tissue evidence="3">Leaves</tissue>
    </source>
</reference>
<evidence type="ECO:0000313" key="2">
    <source>
        <dbReference type="EMBL" id="KAF5785022.1"/>
    </source>
</evidence>
<evidence type="ECO:0000313" key="4">
    <source>
        <dbReference type="Proteomes" id="UP000215914"/>
    </source>
</evidence>
<evidence type="ECO:0000313" key="3">
    <source>
        <dbReference type="EMBL" id="OTG09943.1"/>
    </source>
</evidence>
<dbReference type="EMBL" id="MNCJ02000325">
    <property type="protein sequence ID" value="KAF5785022.1"/>
    <property type="molecule type" value="Genomic_DNA"/>
</dbReference>
<name>A0A251TGT0_HELAN</name>
<gene>
    <name evidence="3" type="ORF">HannXRQ_Chr10g0282091</name>
    <name evidence="2" type="ORF">HanXRQr2_Chr10g0423681</name>
</gene>